<accession>A0ABV3SE98</accession>
<dbReference type="InterPro" id="IPR050879">
    <property type="entry name" value="Acyltransferase_3"/>
</dbReference>
<dbReference type="RefSeq" id="WP_367952912.1">
    <property type="nucleotide sequence ID" value="NZ_JBDPGJ010000001.1"/>
</dbReference>
<proteinExistence type="predicted"/>
<dbReference type="EMBL" id="JBDPGJ010000001">
    <property type="protein sequence ID" value="MEX0405057.1"/>
    <property type="molecule type" value="Genomic_DNA"/>
</dbReference>
<feature type="domain" description="Acyltransferase 3" evidence="2">
    <location>
        <begin position="6"/>
        <end position="326"/>
    </location>
</feature>
<dbReference type="SUPFAM" id="SSF52266">
    <property type="entry name" value="SGNH hydrolase"/>
    <property type="match status" value="1"/>
</dbReference>
<comment type="caution">
    <text evidence="4">The sequence shown here is derived from an EMBL/GenBank/DDBJ whole genome shotgun (WGS) entry which is preliminary data.</text>
</comment>
<feature type="transmembrane region" description="Helical" evidence="1">
    <location>
        <begin position="340"/>
        <end position="362"/>
    </location>
</feature>
<keyword evidence="4" id="KW-0808">Transferase</keyword>
<feature type="domain" description="SGNH" evidence="3">
    <location>
        <begin position="408"/>
        <end position="609"/>
    </location>
</feature>
<name>A0ABV3SE98_9HYPH</name>
<keyword evidence="4" id="KW-0012">Acyltransferase</keyword>
<feature type="transmembrane region" description="Helical" evidence="1">
    <location>
        <begin position="284"/>
        <end position="302"/>
    </location>
</feature>
<keyword evidence="1" id="KW-0812">Transmembrane</keyword>
<protein>
    <submittedName>
        <fullName evidence="4">Acyltransferase family protein</fullName>
        <ecNumber evidence="4">2.3.1.-</ecNumber>
    </submittedName>
</protein>
<dbReference type="InterPro" id="IPR002656">
    <property type="entry name" value="Acyl_transf_3_dom"/>
</dbReference>
<dbReference type="PANTHER" id="PTHR23028:SF53">
    <property type="entry name" value="ACYL_TRANSF_3 DOMAIN-CONTAINING PROTEIN"/>
    <property type="match status" value="1"/>
</dbReference>
<sequence>MNYRPDIDGLRAIAVGSVILYHFDVWPFTGGFVGVDVFFVISGYLITNLIVKEINAGEFSFGNFYIRRARRLLPAFFVVLAITFYFGVLVFGAKDLKALGESTMYAIFSLSNFHFWSIADYFDTSTKLKPLLHTWSLSVEEQFYLFWPLTIVLLFRLPRLVAPIVLALMSISSLALAVFWIRSGDGVTAFYLLPARIVEFGFGAALVWIPRFVVPAFYREMALVSGLGMILASVLLYTEETPFPGFASLLPCLGAALAIFGGMAPMSGIILRNPVAVWIGKTSYSSYLIHWPVVVFASFMSPPGVFPWWKTTLLIGITFGLAWMLYEFVEQPFRRRRWRFSWAAATGILAALAIVLPAGSAWSSNGWGSRVPPERKKIAQVGGMRSSCGRTNPSVSKKIFYCQKWSKKPRDIIVYGDSHAMHLFSGVASSFEAEANIYAMFFGGCAPQVGNTSFTWRVPSQDCVRHNKRMMNVLKKWRPSTVIVSNAARGDPEEMAQATNELIRRIAAFGHEVYYIGDTVRPGVFLDRCIAVPDYLLDDKSMETRCAGDPSFRQNLLAYNKTMAQIIPDYIDISAVQCPDGKCSYFLDGKPMFIDDHHLSAHASRFIIRSIRTKLMQKPH</sequence>
<gene>
    <name evidence="4" type="ORF">ABGN05_05200</name>
</gene>
<feature type="transmembrane region" description="Helical" evidence="1">
    <location>
        <begin position="25"/>
        <end position="51"/>
    </location>
</feature>
<dbReference type="Proteomes" id="UP001556692">
    <property type="component" value="Unassembled WGS sequence"/>
</dbReference>
<dbReference type="Pfam" id="PF19040">
    <property type="entry name" value="SGNH"/>
    <property type="match status" value="1"/>
</dbReference>
<evidence type="ECO:0000259" key="2">
    <source>
        <dbReference type="Pfam" id="PF01757"/>
    </source>
</evidence>
<feature type="transmembrane region" description="Helical" evidence="1">
    <location>
        <begin position="221"/>
        <end position="237"/>
    </location>
</feature>
<dbReference type="PANTHER" id="PTHR23028">
    <property type="entry name" value="ACETYLTRANSFERASE"/>
    <property type="match status" value="1"/>
</dbReference>
<evidence type="ECO:0000313" key="4">
    <source>
        <dbReference type="EMBL" id="MEX0405057.1"/>
    </source>
</evidence>
<dbReference type="InterPro" id="IPR043968">
    <property type="entry name" value="SGNH"/>
</dbReference>
<feature type="transmembrane region" description="Helical" evidence="1">
    <location>
        <begin position="72"/>
        <end position="92"/>
    </location>
</feature>
<reference evidence="4 5" key="1">
    <citation type="submission" date="2024-05" db="EMBL/GenBank/DDBJ databases">
        <authorList>
            <person name="Jiang F."/>
        </authorList>
    </citation>
    <scope>NUCLEOTIDE SEQUENCE [LARGE SCALE GENOMIC DNA]</scope>
    <source>
        <strain evidence="4 5">LZ166</strain>
    </source>
</reference>
<organism evidence="4 5">
    <name type="scientific">Aquibium pacificus</name>
    <dbReference type="NCBI Taxonomy" id="3153579"/>
    <lineage>
        <taxon>Bacteria</taxon>
        <taxon>Pseudomonadati</taxon>
        <taxon>Pseudomonadota</taxon>
        <taxon>Alphaproteobacteria</taxon>
        <taxon>Hyphomicrobiales</taxon>
        <taxon>Phyllobacteriaceae</taxon>
        <taxon>Aquibium</taxon>
    </lineage>
</organism>
<keyword evidence="5" id="KW-1185">Reference proteome</keyword>
<dbReference type="Pfam" id="PF01757">
    <property type="entry name" value="Acyl_transf_3"/>
    <property type="match status" value="1"/>
</dbReference>
<keyword evidence="1" id="KW-1133">Transmembrane helix</keyword>
<evidence type="ECO:0000256" key="1">
    <source>
        <dbReference type="SAM" id="Phobius"/>
    </source>
</evidence>
<feature type="transmembrane region" description="Helical" evidence="1">
    <location>
        <begin position="243"/>
        <end position="263"/>
    </location>
</feature>
<feature type="transmembrane region" description="Helical" evidence="1">
    <location>
        <begin position="308"/>
        <end position="328"/>
    </location>
</feature>
<feature type="transmembrane region" description="Helical" evidence="1">
    <location>
        <begin position="160"/>
        <end position="181"/>
    </location>
</feature>
<dbReference type="EC" id="2.3.1.-" evidence="4"/>
<feature type="transmembrane region" description="Helical" evidence="1">
    <location>
        <begin position="187"/>
        <end position="209"/>
    </location>
</feature>
<evidence type="ECO:0000259" key="3">
    <source>
        <dbReference type="Pfam" id="PF19040"/>
    </source>
</evidence>
<dbReference type="GO" id="GO:0016746">
    <property type="term" value="F:acyltransferase activity"/>
    <property type="evidence" value="ECO:0007669"/>
    <property type="project" value="UniProtKB-KW"/>
</dbReference>
<evidence type="ECO:0000313" key="5">
    <source>
        <dbReference type="Proteomes" id="UP001556692"/>
    </source>
</evidence>
<keyword evidence="1" id="KW-0472">Membrane</keyword>